<feature type="transmembrane region" description="Helical" evidence="1">
    <location>
        <begin position="187"/>
        <end position="211"/>
    </location>
</feature>
<keyword evidence="1" id="KW-0812">Transmembrane</keyword>
<keyword evidence="1" id="KW-0472">Membrane</keyword>
<protein>
    <submittedName>
        <fullName evidence="3">YjiH family protein</fullName>
    </submittedName>
</protein>
<feature type="transmembrane region" description="Helical" evidence="1">
    <location>
        <begin position="80"/>
        <end position="97"/>
    </location>
</feature>
<evidence type="ECO:0000313" key="4">
    <source>
        <dbReference type="Proteomes" id="UP000523682"/>
    </source>
</evidence>
<feature type="transmembrane region" description="Helical" evidence="1">
    <location>
        <begin position="447"/>
        <end position="468"/>
    </location>
</feature>
<keyword evidence="4" id="KW-1185">Reference proteome</keyword>
<dbReference type="AlphaFoldDB" id="A0A7W2I429"/>
<dbReference type="Pfam" id="PF07670">
    <property type="entry name" value="Gate"/>
    <property type="match status" value="1"/>
</dbReference>
<organism evidence="3 4">
    <name type="scientific">Corynebacterium haemomassiliense</name>
    <dbReference type="NCBI Taxonomy" id="2754726"/>
    <lineage>
        <taxon>Bacteria</taxon>
        <taxon>Bacillati</taxon>
        <taxon>Actinomycetota</taxon>
        <taxon>Actinomycetes</taxon>
        <taxon>Mycobacteriales</taxon>
        <taxon>Corynebacteriaceae</taxon>
        <taxon>Corynebacterium</taxon>
    </lineage>
</organism>
<feature type="transmembrane region" description="Helical" evidence="1">
    <location>
        <begin position="395"/>
        <end position="411"/>
    </location>
</feature>
<evidence type="ECO:0000259" key="2">
    <source>
        <dbReference type="Pfam" id="PF07670"/>
    </source>
</evidence>
<reference evidence="3 4" key="1">
    <citation type="submission" date="2020-07" db="EMBL/GenBank/DDBJ databases">
        <title>Draft genome and description of Corynebacterium haemomassiliense strain Marseile-Q3615 sp. nov.</title>
        <authorList>
            <person name="Boxberger M."/>
            <person name="La Scola B."/>
        </authorList>
    </citation>
    <scope>NUCLEOTIDE SEQUENCE [LARGE SCALE GENOMIC DNA]</scope>
    <source>
        <strain evidence="3 4">Marseille-Q3615</strain>
    </source>
</reference>
<dbReference type="InterPro" id="IPR011642">
    <property type="entry name" value="Gate_dom"/>
</dbReference>
<feature type="transmembrane region" description="Helical" evidence="1">
    <location>
        <begin position="120"/>
        <end position="138"/>
    </location>
</feature>
<feature type="transmembrane region" description="Helical" evidence="1">
    <location>
        <begin position="480"/>
        <end position="501"/>
    </location>
</feature>
<feature type="domain" description="Nucleoside transporter/FeoB GTPase Gate" evidence="2">
    <location>
        <begin position="188"/>
        <end position="287"/>
    </location>
</feature>
<keyword evidence="1" id="KW-1133">Transmembrane helix</keyword>
<feature type="transmembrane region" description="Helical" evidence="1">
    <location>
        <begin position="265"/>
        <end position="283"/>
    </location>
</feature>
<evidence type="ECO:0000313" key="3">
    <source>
        <dbReference type="EMBL" id="MBA5244671.1"/>
    </source>
</evidence>
<accession>A0A7W2I429</accession>
<feature type="transmembrane region" description="Helical" evidence="1">
    <location>
        <begin position="295"/>
        <end position="315"/>
    </location>
</feature>
<name>A0A7W2I429_9CORY</name>
<gene>
    <name evidence="3" type="ORF">H0193_07590</name>
</gene>
<dbReference type="Proteomes" id="UP000523682">
    <property type="component" value="Unassembled WGS sequence"/>
</dbReference>
<comment type="caution">
    <text evidence="3">The sequence shown here is derived from an EMBL/GenBank/DDBJ whole genome shotgun (WGS) entry which is preliminary data.</text>
</comment>
<feature type="transmembrane region" description="Helical" evidence="1">
    <location>
        <begin position="232"/>
        <end position="250"/>
    </location>
</feature>
<evidence type="ECO:0000256" key="1">
    <source>
        <dbReference type="SAM" id="Phobius"/>
    </source>
</evidence>
<proteinExistence type="predicted"/>
<dbReference type="RefSeq" id="WP_181889261.1">
    <property type="nucleotide sequence ID" value="NZ_CP170998.1"/>
</dbReference>
<sequence>MNETAKPVNSRRRFSPAWPVKNLPAGAEALIPELDNPRFEGIEDPTDNTEHITRAENQGQPAPQSTADEADPKPKAVWRFFVYSAIGIFAFFVPFTIGDSKSTILLDHIVSWITTTLGEGTRYLALFAIIAGTIYQFVSGRWKEDYPRMVFAGLSVLAIVLCAMLTFGFGPAWLFNPDIGPFILDKLVISVGLLIPVGAIFLGLLVGFGLMEFIGVMVQPIMRPVFRTPGKSAVDAVASFLGSYSLGLLITDRMYKNGSYNGREASIVASGFSTVSATFMVIVAKTLDMMEHWTAYFFITFIITFIVTAIVVRILPITRIPEDYYPGAQPHPEKEIQGNRFKAAWREAKLELNRAESLGKVLWANFRDGLIMAVQVTPGIMAVGTIGLVLATYTPVFKILGVAFYPLVWALRLPDPWATSGALASGLAEMFLPATLSAGSDDMVLKFTMAVVCVSQIFFFSAMVPAVLATDIPLSIWKMVQIWFIRVVLTVLITVPVAHLLF</sequence>
<feature type="transmembrane region" description="Helical" evidence="1">
    <location>
        <begin position="370"/>
        <end position="390"/>
    </location>
</feature>
<dbReference type="EMBL" id="JACDTZ010000001">
    <property type="protein sequence ID" value="MBA5244671.1"/>
    <property type="molecule type" value="Genomic_DNA"/>
</dbReference>
<feature type="transmembrane region" description="Helical" evidence="1">
    <location>
        <begin position="150"/>
        <end position="175"/>
    </location>
</feature>